<accession>A0ABS6SZC8</accession>
<dbReference type="EMBL" id="JAHUZE010000001">
    <property type="protein sequence ID" value="MBV7378343.1"/>
    <property type="molecule type" value="Genomic_DNA"/>
</dbReference>
<dbReference type="InterPro" id="IPR032876">
    <property type="entry name" value="J_dom"/>
</dbReference>
<evidence type="ECO:0000313" key="5">
    <source>
        <dbReference type="Proteomes" id="UP000756530"/>
    </source>
</evidence>
<evidence type="ECO:0000259" key="2">
    <source>
        <dbReference type="Pfam" id="PF13550"/>
    </source>
</evidence>
<evidence type="ECO:0000259" key="3">
    <source>
        <dbReference type="Pfam" id="PF23666"/>
    </source>
</evidence>
<dbReference type="Pfam" id="PF23666">
    <property type="entry name" value="Rcc01698_C"/>
    <property type="match status" value="1"/>
</dbReference>
<sequence>MARSIPNRRGRRSNAAWLASAAPRIKADFLDQLSASELQALPFLFEFWALDHQVPPGGPWRSWVILGGRGAGKTRAGAEWVRSEVEGHTPRSAGKSRRVALIGETFEQVRAVMIFGESGILACSPPDRRPVWEATRRQLVWPNGAVAQAFSASEPEALRGPQFDAAWADEIGCAAIDKGTNEPNKFVDPKSSESALPRFSNGRCDDFMQAQYLRALREYWEDPDNNPVDPQTGVQMVDMARAHVWAWDARPYPWFPNRRGLWGDWPNYERGHWLNGRASMRSLESVVSEICHRSGVTAIDTTRLYGSLRGYTVGDVTDARAALQPLMTAYGFEAAERDGVVAFFTRSGKPGAELEPERFAVSDEVEGDLQLTRAPEADLAGRVRLSFAEEGGDYGARATEAVFADEETHGVSVSELPLVLTSSEAQAIAERWLAQSRVSQDRARFALAPSDMSCRAGDVVRIGTETGAADFRIDRVEHAGMQIVQAVRVEPGVFEAGEAGDRPPRLSGFTPSVPVTAIWLDLPLLTGDEVEHAPHLAVVADPWPGDVSVFSSATDNGYRLNRVIRRPALFGVTENAMPKASPGLIDCGPALRVRMPRGALSSSGETAMLNGSNVAAIGLGGPDGWEIFQFAEAVLVEEGVYELSGRLRGQAGSDPFIPETWDAGAMVVFLDRAVRQIGLPRSARGFERHYRIGPASEPLDDESHVHEIVATNGVGLRPYRPVHLASAWNAGDLSVRWIRRSRIDGDSWQGFEVPIGHGGEQYSVRVVHDGTVVREATVTAPIWTYTAGMQAADEVTRPFKVDVAQVSQSFGPGPAARIEIN</sequence>
<reference evidence="4 5" key="1">
    <citation type="submission" date="2021-05" db="EMBL/GenBank/DDBJ databases">
        <title>Culturable bacteria isolated from Daya Bay.</title>
        <authorList>
            <person name="Zheng W."/>
            <person name="Yu S."/>
            <person name="Huang Y."/>
        </authorList>
    </citation>
    <scope>NUCLEOTIDE SEQUENCE [LARGE SCALE GENOMIC DNA]</scope>
    <source>
        <strain evidence="4 5">DP4N28-5</strain>
    </source>
</reference>
<evidence type="ECO:0000313" key="4">
    <source>
        <dbReference type="EMBL" id="MBV7378343.1"/>
    </source>
</evidence>
<dbReference type="Proteomes" id="UP000756530">
    <property type="component" value="Unassembled WGS sequence"/>
</dbReference>
<dbReference type="RefSeq" id="WP_218391310.1">
    <property type="nucleotide sequence ID" value="NZ_JAHUZE010000001.1"/>
</dbReference>
<feature type="domain" description="Tip attachment protein J" evidence="2">
    <location>
        <begin position="317"/>
        <end position="477"/>
    </location>
</feature>
<dbReference type="InterPro" id="IPR056490">
    <property type="entry name" value="Rcc01698_C"/>
</dbReference>
<feature type="domain" description="GTA TIM-barrel-like" evidence="1">
    <location>
        <begin position="161"/>
        <end position="256"/>
    </location>
</feature>
<comment type="caution">
    <text evidence="4">The sequence shown here is derived from an EMBL/GenBank/DDBJ whole genome shotgun (WGS) entry which is preliminary data.</text>
</comment>
<gene>
    <name evidence="4" type="ORF">KJP28_05360</name>
</gene>
<proteinExistence type="predicted"/>
<evidence type="ECO:0000259" key="1">
    <source>
        <dbReference type="Pfam" id="PF13547"/>
    </source>
</evidence>
<protein>
    <submittedName>
        <fullName evidence="4">Glycoside hydrolase TIM-barrel-like domain-containing protein</fullName>
    </submittedName>
</protein>
<dbReference type="InterPro" id="IPR025195">
    <property type="entry name" value="GTA_TIM_dom"/>
</dbReference>
<feature type="domain" description="Rcc01698-like C-terminal" evidence="3">
    <location>
        <begin position="568"/>
        <end position="668"/>
    </location>
</feature>
<organism evidence="4 5">
    <name type="scientific">Maritimibacter dapengensis</name>
    <dbReference type="NCBI Taxonomy" id="2836868"/>
    <lineage>
        <taxon>Bacteria</taxon>
        <taxon>Pseudomonadati</taxon>
        <taxon>Pseudomonadota</taxon>
        <taxon>Alphaproteobacteria</taxon>
        <taxon>Rhodobacterales</taxon>
        <taxon>Roseobacteraceae</taxon>
        <taxon>Maritimibacter</taxon>
    </lineage>
</organism>
<dbReference type="Pfam" id="PF13547">
    <property type="entry name" value="GTA_TIM"/>
    <property type="match status" value="1"/>
</dbReference>
<keyword evidence="5" id="KW-1185">Reference proteome</keyword>
<name>A0ABS6SZC8_9RHOB</name>
<dbReference type="Pfam" id="PF13550">
    <property type="entry name" value="Phage-tail_3"/>
    <property type="match status" value="1"/>
</dbReference>